<dbReference type="Proteomes" id="UP001160148">
    <property type="component" value="Unassembled WGS sequence"/>
</dbReference>
<protein>
    <recommendedName>
        <fullName evidence="1">HAT C-terminal dimerisation domain-containing protein</fullName>
    </recommendedName>
</protein>
<dbReference type="EMBL" id="CARXXK010000001">
    <property type="protein sequence ID" value="CAI6344042.1"/>
    <property type="molecule type" value="Genomic_DNA"/>
</dbReference>
<dbReference type="InterPro" id="IPR008906">
    <property type="entry name" value="HATC_C_dom"/>
</dbReference>
<dbReference type="PANTHER" id="PTHR46481:SF9">
    <property type="entry name" value="ZINC FINGER BED DOMAIN-CONTAINING PROTEIN 1-LIKE"/>
    <property type="match status" value="1"/>
</dbReference>
<evidence type="ECO:0000259" key="1">
    <source>
        <dbReference type="Pfam" id="PF05699"/>
    </source>
</evidence>
<dbReference type="PANTHER" id="PTHR46481">
    <property type="entry name" value="ZINC FINGER BED DOMAIN-CONTAINING PROTEIN 4"/>
    <property type="match status" value="1"/>
</dbReference>
<dbReference type="InterPro" id="IPR052035">
    <property type="entry name" value="ZnF_BED_domain_contain"/>
</dbReference>
<name>A0AAV0VM97_9HEMI</name>
<proteinExistence type="predicted"/>
<gene>
    <name evidence="2" type="ORF">MEUPH1_LOCUS1225</name>
</gene>
<dbReference type="SUPFAM" id="SSF53098">
    <property type="entry name" value="Ribonuclease H-like"/>
    <property type="match status" value="1"/>
</dbReference>
<dbReference type="InterPro" id="IPR012337">
    <property type="entry name" value="RNaseH-like_sf"/>
</dbReference>
<reference evidence="2 3" key="1">
    <citation type="submission" date="2023-01" db="EMBL/GenBank/DDBJ databases">
        <authorList>
            <person name="Whitehead M."/>
        </authorList>
    </citation>
    <scope>NUCLEOTIDE SEQUENCE [LARGE SCALE GENOMIC DNA]</scope>
</reference>
<dbReference type="GO" id="GO:0046983">
    <property type="term" value="F:protein dimerization activity"/>
    <property type="evidence" value="ECO:0007669"/>
    <property type="project" value="InterPro"/>
</dbReference>
<organism evidence="2 3">
    <name type="scientific">Macrosiphum euphorbiae</name>
    <name type="common">potato aphid</name>
    <dbReference type="NCBI Taxonomy" id="13131"/>
    <lineage>
        <taxon>Eukaryota</taxon>
        <taxon>Metazoa</taxon>
        <taxon>Ecdysozoa</taxon>
        <taxon>Arthropoda</taxon>
        <taxon>Hexapoda</taxon>
        <taxon>Insecta</taxon>
        <taxon>Pterygota</taxon>
        <taxon>Neoptera</taxon>
        <taxon>Paraneoptera</taxon>
        <taxon>Hemiptera</taxon>
        <taxon>Sternorrhyncha</taxon>
        <taxon>Aphidomorpha</taxon>
        <taxon>Aphidoidea</taxon>
        <taxon>Aphididae</taxon>
        <taxon>Macrosiphini</taxon>
        <taxon>Macrosiphum</taxon>
    </lineage>
</organism>
<sequence length="159" mass="18427">MVRPLLKKLLDNHLKLQDYDDQTFDHPSSIFDLLNNTNVHNANIVETQRELSLQKSALQFLYGDDSSEANDLMTEFQNYLAEPQLKFDLNPFDWWQSRQEKYPTIAILAKKYLSIPATSVSSERCFSTCGNVVTSKRTSLLTKNVNLLVFLYQNRHLIP</sequence>
<keyword evidence="3" id="KW-1185">Reference proteome</keyword>
<evidence type="ECO:0000313" key="2">
    <source>
        <dbReference type="EMBL" id="CAI6344042.1"/>
    </source>
</evidence>
<feature type="domain" description="HAT C-terminal dimerisation" evidence="1">
    <location>
        <begin position="75"/>
        <end position="154"/>
    </location>
</feature>
<evidence type="ECO:0000313" key="3">
    <source>
        <dbReference type="Proteomes" id="UP001160148"/>
    </source>
</evidence>
<accession>A0AAV0VM97</accession>
<dbReference type="Pfam" id="PF05699">
    <property type="entry name" value="Dimer_Tnp_hAT"/>
    <property type="match status" value="1"/>
</dbReference>
<comment type="caution">
    <text evidence="2">The sequence shown here is derived from an EMBL/GenBank/DDBJ whole genome shotgun (WGS) entry which is preliminary data.</text>
</comment>
<dbReference type="AlphaFoldDB" id="A0AAV0VM97"/>